<organism evidence="2 3">
    <name type="scientific">Candidatus Methylacidithermus pantelleriae</name>
    <dbReference type="NCBI Taxonomy" id="2744239"/>
    <lineage>
        <taxon>Bacteria</taxon>
        <taxon>Pseudomonadati</taxon>
        <taxon>Verrucomicrobiota</taxon>
        <taxon>Methylacidiphilae</taxon>
        <taxon>Methylacidiphilales</taxon>
        <taxon>Methylacidiphilaceae</taxon>
        <taxon>Candidatus Methylacidithermus</taxon>
    </lineage>
</organism>
<proteinExistence type="predicted"/>
<name>A0A8J2BKT2_9BACT</name>
<keyword evidence="3" id="KW-1185">Reference proteome</keyword>
<dbReference type="AlphaFoldDB" id="A0A8J2BKT2"/>
<evidence type="ECO:0000256" key="1">
    <source>
        <dbReference type="SAM" id="MobiDB-lite"/>
    </source>
</evidence>
<dbReference type="Proteomes" id="UP000663859">
    <property type="component" value="Unassembled WGS sequence"/>
</dbReference>
<feature type="compositionally biased region" description="Basic and acidic residues" evidence="1">
    <location>
        <begin position="1"/>
        <end position="18"/>
    </location>
</feature>
<accession>A0A8J2BKT2</accession>
<feature type="region of interest" description="Disordered" evidence="1">
    <location>
        <begin position="1"/>
        <end position="30"/>
    </location>
</feature>
<protein>
    <submittedName>
        <fullName evidence="2">Uncharacterized protein</fullName>
    </submittedName>
</protein>
<reference evidence="2" key="1">
    <citation type="submission" date="2021-02" db="EMBL/GenBank/DDBJ databases">
        <authorList>
            <person name="Cremers G."/>
            <person name="Picone N."/>
        </authorList>
    </citation>
    <scope>NUCLEOTIDE SEQUENCE</scope>
    <source>
        <strain evidence="2">PQ17</strain>
    </source>
</reference>
<gene>
    <name evidence="2" type="ORF">MPNT_40072</name>
</gene>
<comment type="caution">
    <text evidence="2">The sequence shown here is derived from an EMBL/GenBank/DDBJ whole genome shotgun (WGS) entry which is preliminary data.</text>
</comment>
<sequence length="61" mass="6962">MSSFELRDRKDQRAHDLTRGSSGPGKRPRQMLMAGIAFFQGRKNLTLQDRRGRVRPVHLAG</sequence>
<evidence type="ECO:0000313" key="2">
    <source>
        <dbReference type="EMBL" id="CAF0700905.1"/>
    </source>
</evidence>
<dbReference type="EMBL" id="CAJNOB010000034">
    <property type="protein sequence ID" value="CAF0700905.1"/>
    <property type="molecule type" value="Genomic_DNA"/>
</dbReference>
<evidence type="ECO:0000313" key="3">
    <source>
        <dbReference type="Proteomes" id="UP000663859"/>
    </source>
</evidence>